<dbReference type="PANTHER" id="PTHR22798">
    <property type="entry name" value="MCT-1 PROTEIN"/>
    <property type="match status" value="1"/>
</dbReference>
<evidence type="ECO:0000313" key="4">
    <source>
        <dbReference type="Proteomes" id="UP000284763"/>
    </source>
</evidence>
<sequence length="109" mass="12263">MKFKSRVQLRKSNKNKLVDELSEMFGSAIDSIENEKFETGTYNNTELYLVNTKPYFFKYKGTLFPTLVCVMDLDIDKNIVIVDKGAVPHVANGADIMSPGIISAEPKIK</sequence>
<reference evidence="3 4" key="1">
    <citation type="submission" date="2018-08" db="EMBL/GenBank/DDBJ databases">
        <title>The metabolism and importance of syntrophic acetate oxidation coupled to methane or sulfide production in haloalkaline environments.</title>
        <authorList>
            <person name="Timmers P.H.A."/>
            <person name="Vavourakis C.D."/>
            <person name="Sorokin D.Y."/>
            <person name="Sinninghe Damste J.S."/>
            <person name="Muyzer G."/>
            <person name="Stams A.J.M."/>
            <person name="Plugge C.M."/>
        </authorList>
    </citation>
    <scope>NUCLEOTIDE SEQUENCE [LARGE SCALE GENOMIC DNA]</scope>
    <source>
        <strain evidence="3">MSAO_Arc3</strain>
    </source>
</reference>
<dbReference type="AlphaFoldDB" id="A0A424Z067"/>
<dbReference type="InterPro" id="IPR002478">
    <property type="entry name" value="PUA"/>
</dbReference>
<proteinExistence type="predicted"/>
<dbReference type="PANTHER" id="PTHR22798:SF0">
    <property type="entry name" value="MALIGNANT T-CELL-AMPLIFIED SEQUENCE 1"/>
    <property type="match status" value="1"/>
</dbReference>
<evidence type="ECO:0000259" key="2">
    <source>
        <dbReference type="Pfam" id="PF09183"/>
    </source>
</evidence>
<protein>
    <submittedName>
        <fullName evidence="3">DUF1947 domain-containing protein</fullName>
    </submittedName>
</protein>
<dbReference type="EMBL" id="QZAB01000238">
    <property type="protein sequence ID" value="RQD87248.1"/>
    <property type="molecule type" value="Genomic_DNA"/>
</dbReference>
<dbReference type="Gene3D" id="3.10.450.120">
    <property type="entry name" value="Pre-PUA domain, domain 1"/>
    <property type="match status" value="1"/>
</dbReference>
<dbReference type="Pfam" id="PF01472">
    <property type="entry name" value="PUA"/>
    <property type="match status" value="1"/>
</dbReference>
<dbReference type="SUPFAM" id="SSF88697">
    <property type="entry name" value="PUA domain-like"/>
    <property type="match status" value="1"/>
</dbReference>
<dbReference type="Gene3D" id="2.30.130.10">
    <property type="entry name" value="PUA domain"/>
    <property type="match status" value="1"/>
</dbReference>
<feature type="domain" description="DUF1947" evidence="2">
    <location>
        <begin position="8"/>
        <end position="70"/>
    </location>
</feature>
<evidence type="ECO:0000313" key="3">
    <source>
        <dbReference type="EMBL" id="RQD87248.1"/>
    </source>
</evidence>
<dbReference type="GO" id="GO:0001731">
    <property type="term" value="P:formation of translation preinitiation complex"/>
    <property type="evidence" value="ECO:0007669"/>
    <property type="project" value="TreeGrafter"/>
</dbReference>
<dbReference type="PROSITE" id="PS50890">
    <property type="entry name" value="PUA"/>
    <property type="match status" value="1"/>
</dbReference>
<feature type="domain" description="PUA" evidence="1">
    <location>
        <begin position="80"/>
        <end position="109"/>
    </location>
</feature>
<dbReference type="GO" id="GO:0003723">
    <property type="term" value="F:RNA binding"/>
    <property type="evidence" value="ECO:0007669"/>
    <property type="project" value="InterPro"/>
</dbReference>
<comment type="caution">
    <text evidence="3">The sequence shown here is derived from an EMBL/GenBank/DDBJ whole genome shotgun (WGS) entry which is preliminary data.</text>
</comment>
<dbReference type="InterPro" id="IPR016437">
    <property type="entry name" value="MCT-1/Tma20"/>
</dbReference>
<dbReference type="NCBIfam" id="TIGR00451">
    <property type="entry name" value="unchar_dom_2"/>
    <property type="match status" value="1"/>
</dbReference>
<name>A0A424Z067_9EURY</name>
<gene>
    <name evidence="3" type="ORF">D5R95_03560</name>
</gene>
<evidence type="ECO:0000259" key="1">
    <source>
        <dbReference type="Pfam" id="PF01472"/>
    </source>
</evidence>
<dbReference type="InterPro" id="IPR015947">
    <property type="entry name" value="PUA-like_sf"/>
</dbReference>
<organism evidence="3 4">
    <name type="scientific">Methanosalsum natronophilum</name>
    <dbReference type="NCBI Taxonomy" id="768733"/>
    <lineage>
        <taxon>Archaea</taxon>
        <taxon>Methanobacteriati</taxon>
        <taxon>Methanobacteriota</taxon>
        <taxon>Stenosarchaea group</taxon>
        <taxon>Methanomicrobia</taxon>
        <taxon>Methanosarcinales</taxon>
        <taxon>Methanosarcinaceae</taxon>
        <taxon>Methanosalsum</taxon>
    </lineage>
</organism>
<accession>A0A424Z067</accession>
<feature type="non-terminal residue" evidence="3">
    <location>
        <position position="109"/>
    </location>
</feature>
<dbReference type="Proteomes" id="UP000284763">
    <property type="component" value="Unassembled WGS sequence"/>
</dbReference>
<dbReference type="InterPro" id="IPR036974">
    <property type="entry name" value="PUA_sf"/>
</dbReference>
<dbReference type="InterPro" id="IPR015266">
    <property type="entry name" value="DUF1947"/>
</dbReference>
<dbReference type="Pfam" id="PF09183">
    <property type="entry name" value="DUF1947"/>
    <property type="match status" value="1"/>
</dbReference>
<dbReference type="InterPro" id="IPR004521">
    <property type="entry name" value="Uncharacterised_CHP00451"/>
</dbReference>